<proteinExistence type="inferred from homology"/>
<evidence type="ECO:0000256" key="2">
    <source>
        <dbReference type="ARBA" id="ARBA00009237"/>
    </source>
</evidence>
<keyword evidence="14" id="KW-0628">Postsynaptic cell membrane</keyword>
<keyword evidence="22" id="KW-1185">Reference proteome</keyword>
<feature type="domain" description="Neurotransmitter-gated ion-channel ligand-binding" evidence="19">
    <location>
        <begin position="30"/>
        <end position="235"/>
    </location>
</feature>
<dbReference type="InterPro" id="IPR036719">
    <property type="entry name" value="Neuro-gated_channel_TM_sf"/>
</dbReference>
<comment type="similarity">
    <text evidence="2">Belongs to the ligand-gated ion channel (TC 1.A.9) family. Acetylcholine receptor (TC 1.A.9.1) subfamily.</text>
</comment>
<evidence type="ECO:0000313" key="21">
    <source>
        <dbReference type="Ensembl" id="ENSSRHP00000018622.1"/>
    </source>
</evidence>
<dbReference type="SUPFAM" id="SSF90112">
    <property type="entry name" value="Neurotransmitter-gated ion-channel transmembrane pore"/>
    <property type="match status" value="1"/>
</dbReference>
<dbReference type="PRINTS" id="PR00254">
    <property type="entry name" value="NICOTINICR"/>
</dbReference>
<dbReference type="Pfam" id="PF02932">
    <property type="entry name" value="Neur_chan_memb"/>
    <property type="match status" value="2"/>
</dbReference>
<dbReference type="InterPro" id="IPR006029">
    <property type="entry name" value="Neurotrans-gated_channel_TM"/>
</dbReference>
<feature type="transmembrane region" description="Helical" evidence="18">
    <location>
        <begin position="366"/>
        <end position="383"/>
    </location>
</feature>
<keyword evidence="3" id="KW-0813">Transport</keyword>
<feature type="domain" description="Neurotransmitter-gated ion-channel transmembrane" evidence="20">
    <location>
        <begin position="384"/>
        <end position="416"/>
    </location>
</feature>
<evidence type="ECO:0000256" key="14">
    <source>
        <dbReference type="ARBA" id="ARBA00023257"/>
    </source>
</evidence>
<keyword evidence="7 18" id="KW-1133">Transmembrane helix</keyword>
<evidence type="ECO:0000256" key="16">
    <source>
        <dbReference type="ARBA" id="ARBA00023303"/>
    </source>
</evidence>
<evidence type="ECO:0000256" key="4">
    <source>
        <dbReference type="ARBA" id="ARBA00022475"/>
    </source>
</evidence>
<keyword evidence="13" id="KW-0325">Glycoprotein</keyword>
<evidence type="ECO:0000256" key="6">
    <source>
        <dbReference type="ARBA" id="ARBA00022729"/>
    </source>
</evidence>
<organism evidence="21 22">
    <name type="scientific">Sinocyclocheilus rhinocerous</name>
    <dbReference type="NCBI Taxonomy" id="307959"/>
    <lineage>
        <taxon>Eukaryota</taxon>
        <taxon>Metazoa</taxon>
        <taxon>Chordata</taxon>
        <taxon>Craniata</taxon>
        <taxon>Vertebrata</taxon>
        <taxon>Euteleostomi</taxon>
        <taxon>Actinopterygii</taxon>
        <taxon>Neopterygii</taxon>
        <taxon>Teleostei</taxon>
        <taxon>Ostariophysi</taxon>
        <taxon>Cypriniformes</taxon>
        <taxon>Cyprinidae</taxon>
        <taxon>Cyprininae</taxon>
        <taxon>Sinocyclocheilus</taxon>
    </lineage>
</organism>
<dbReference type="NCBIfam" id="TIGR00860">
    <property type="entry name" value="LIC"/>
    <property type="match status" value="1"/>
</dbReference>
<evidence type="ECO:0008006" key="23">
    <source>
        <dbReference type="Google" id="ProtNLM"/>
    </source>
</evidence>
<evidence type="ECO:0000256" key="13">
    <source>
        <dbReference type="ARBA" id="ARBA00023180"/>
    </source>
</evidence>
<dbReference type="Proteomes" id="UP000472270">
    <property type="component" value="Unassembled WGS sequence"/>
</dbReference>
<keyword evidence="6" id="KW-0732">Signal</keyword>
<name>A0A673GY71_9TELE</name>
<keyword evidence="8" id="KW-0770">Synapse</keyword>
<evidence type="ECO:0000256" key="15">
    <source>
        <dbReference type="ARBA" id="ARBA00023286"/>
    </source>
</evidence>
<evidence type="ECO:0000256" key="9">
    <source>
        <dbReference type="ARBA" id="ARBA00023065"/>
    </source>
</evidence>
<dbReference type="InterPro" id="IPR006202">
    <property type="entry name" value="Neur_chan_lig-bd"/>
</dbReference>
<evidence type="ECO:0000256" key="18">
    <source>
        <dbReference type="SAM" id="Phobius"/>
    </source>
</evidence>
<evidence type="ECO:0000256" key="7">
    <source>
        <dbReference type="ARBA" id="ARBA00022989"/>
    </source>
</evidence>
<dbReference type="GO" id="GO:0004888">
    <property type="term" value="F:transmembrane signaling receptor activity"/>
    <property type="evidence" value="ECO:0007669"/>
    <property type="project" value="InterPro"/>
</dbReference>
<reference evidence="21" key="2">
    <citation type="submission" date="2025-09" db="UniProtKB">
        <authorList>
            <consortium name="Ensembl"/>
        </authorList>
    </citation>
    <scope>IDENTIFICATION</scope>
</reference>
<dbReference type="Ensembl" id="ENSSRHT00000019208.1">
    <property type="protein sequence ID" value="ENSSRHP00000018622.1"/>
    <property type="gene ID" value="ENSSRHG00000010074.1"/>
</dbReference>
<feature type="transmembrane region" description="Helical" evidence="18">
    <location>
        <begin position="237"/>
        <end position="260"/>
    </location>
</feature>
<keyword evidence="16" id="KW-0407">Ion channel</keyword>
<accession>A0A673GY71</accession>
<keyword evidence="11" id="KW-1015">Disulfide bond</keyword>
<keyword evidence="15" id="KW-1071">Ligand-gated ion channel</keyword>
<dbReference type="Pfam" id="PF02931">
    <property type="entry name" value="Neur_chan_LBD"/>
    <property type="match status" value="1"/>
</dbReference>
<dbReference type="FunFam" id="2.70.170.10:FF:000005">
    <property type="entry name" value="Neuronal nicotinic acetylcholine receptor alpha4 subunit"/>
    <property type="match status" value="1"/>
</dbReference>
<feature type="transmembrane region" description="Helical" evidence="18">
    <location>
        <begin position="395"/>
        <end position="416"/>
    </location>
</feature>
<comment type="subcellular location">
    <subcellularLocation>
        <location evidence="17">Postsynaptic cell membrane</location>
        <topology evidence="17">Multi-pass membrane protein</topology>
    </subcellularLocation>
</comment>
<feature type="transmembrane region" description="Helical" evidence="18">
    <location>
        <begin position="422"/>
        <end position="442"/>
    </location>
</feature>
<evidence type="ECO:0000256" key="10">
    <source>
        <dbReference type="ARBA" id="ARBA00023136"/>
    </source>
</evidence>
<keyword evidence="5 18" id="KW-0812">Transmembrane</keyword>
<dbReference type="GO" id="GO:0045211">
    <property type="term" value="C:postsynaptic membrane"/>
    <property type="evidence" value="ECO:0007669"/>
    <property type="project" value="UniProtKB-SubCell"/>
</dbReference>
<dbReference type="SUPFAM" id="SSF63712">
    <property type="entry name" value="Nicotinic receptor ligand binding domain-like"/>
    <property type="match status" value="1"/>
</dbReference>
<dbReference type="InterPro" id="IPR038050">
    <property type="entry name" value="Neuro_actylchol_rec"/>
</dbReference>
<evidence type="ECO:0000256" key="11">
    <source>
        <dbReference type="ARBA" id="ARBA00023157"/>
    </source>
</evidence>
<keyword evidence="9" id="KW-0406">Ion transport</keyword>
<comment type="function">
    <text evidence="1">After binding acetylcholine, the AChR responds by an extensive change in conformation that affects all subunits and leads to opening of an ion-conducting channel across the plasma membrane.</text>
</comment>
<dbReference type="CDD" id="cd19064">
    <property type="entry name" value="LGIC_TM_nAChR"/>
    <property type="match status" value="1"/>
</dbReference>
<dbReference type="AlphaFoldDB" id="A0A673GY71"/>
<keyword evidence="10 18" id="KW-0472">Membrane</keyword>
<protein>
    <recommendedName>
        <fullName evidence="23">Cholinergic receptor, nicotinic, alpha 4b</fullName>
    </recommendedName>
</protein>
<evidence type="ECO:0000259" key="19">
    <source>
        <dbReference type="Pfam" id="PF02931"/>
    </source>
</evidence>
<feature type="transmembrane region" description="Helical" evidence="18">
    <location>
        <begin position="272"/>
        <end position="290"/>
    </location>
</feature>
<keyword evidence="12" id="KW-0675">Receptor</keyword>
<feature type="domain" description="Neurotransmitter-gated ion-channel transmembrane" evidence="20">
    <location>
        <begin position="243"/>
        <end position="353"/>
    </location>
</feature>
<dbReference type="InterPro" id="IPR002394">
    <property type="entry name" value="Nicotinic_acetylcholine_rcpt"/>
</dbReference>
<evidence type="ECO:0000256" key="1">
    <source>
        <dbReference type="ARBA" id="ARBA00003328"/>
    </source>
</evidence>
<evidence type="ECO:0000256" key="3">
    <source>
        <dbReference type="ARBA" id="ARBA00022448"/>
    </source>
</evidence>
<dbReference type="FunFam" id="1.20.58.390:FF:000001">
    <property type="entry name" value="Neuronal nicotinic acetylcholine receptor subunit 3"/>
    <property type="match status" value="1"/>
</dbReference>
<evidence type="ECO:0000256" key="12">
    <source>
        <dbReference type="ARBA" id="ARBA00023170"/>
    </source>
</evidence>
<feature type="transmembrane region" description="Helical" evidence="18">
    <location>
        <begin position="302"/>
        <end position="323"/>
    </location>
</feature>
<dbReference type="InterPro" id="IPR006201">
    <property type="entry name" value="Neur_channel"/>
</dbReference>
<keyword evidence="4" id="KW-1003">Cell membrane</keyword>
<dbReference type="GO" id="GO:0022848">
    <property type="term" value="F:acetylcholine-gated monoatomic cation-selective channel activity"/>
    <property type="evidence" value="ECO:0007669"/>
    <property type="project" value="InterPro"/>
</dbReference>
<dbReference type="Gene3D" id="1.20.58.390">
    <property type="entry name" value="Neurotransmitter-gated ion-channel transmembrane domain"/>
    <property type="match status" value="2"/>
</dbReference>
<evidence type="ECO:0000256" key="17">
    <source>
        <dbReference type="ARBA" id="ARBA00034104"/>
    </source>
</evidence>
<dbReference type="InterPro" id="IPR036734">
    <property type="entry name" value="Neur_chan_lig-bd_sf"/>
</dbReference>
<dbReference type="PRINTS" id="PR00252">
    <property type="entry name" value="NRIONCHANNEL"/>
</dbReference>
<evidence type="ECO:0000259" key="20">
    <source>
        <dbReference type="Pfam" id="PF02932"/>
    </source>
</evidence>
<dbReference type="Gene3D" id="2.70.170.10">
    <property type="entry name" value="Neurotransmitter-gated ion-channel ligand-binding domain"/>
    <property type="match status" value="1"/>
</dbReference>
<sequence length="443" mass="51431">TFHRAQNSNPDRFLFVSCPSLVCCGEVPAEDRLLRFLLTGYSKLARPVQNITDVVHVRFGLSISQLTDVDEKNQMMTTNVWVKQEWHDYRLRWRPADYENITSMRIPAQFIWKPDIVLYNNADGDFTVTHLTKAHLFHDGRVTWIRPAIYKSSCSIDVTFFPFNQQNCTMKFGSWTYDREKIDLIRTADSADHTDYWESSEWAISSAVATYNLKKYECCSEAYADITYSFIIRRLPLFYTINLIVPCLLISCLTVLVFYLPSDCGEKVTMCISVLLSLTVFLLLITEIIPSTSLVIPLIDEYLLFTVIFVTLSITITVFVLNVHHRSPETHSMPEWVRMFFLDIMPRFLHPEASCVFTPSHASRKMSMFGIFYSMPTMFYVLFQVREEWKYVAMVIDRLFLWMFILVCILGIVGLFLPPCALNVLIIIMVLCLTFLETFSSLK</sequence>
<evidence type="ECO:0000313" key="22">
    <source>
        <dbReference type="Proteomes" id="UP000472270"/>
    </source>
</evidence>
<reference evidence="21" key="1">
    <citation type="submission" date="2025-08" db="UniProtKB">
        <authorList>
            <consortium name="Ensembl"/>
        </authorList>
    </citation>
    <scope>IDENTIFICATION</scope>
</reference>
<dbReference type="PANTHER" id="PTHR18945">
    <property type="entry name" value="NEUROTRANSMITTER GATED ION CHANNEL"/>
    <property type="match status" value="1"/>
</dbReference>
<evidence type="ECO:0000256" key="5">
    <source>
        <dbReference type="ARBA" id="ARBA00022692"/>
    </source>
</evidence>
<evidence type="ECO:0000256" key="8">
    <source>
        <dbReference type="ARBA" id="ARBA00023018"/>
    </source>
</evidence>